<keyword evidence="2" id="KW-0378">Hydrolase</keyword>
<proteinExistence type="predicted"/>
<evidence type="ECO:0000256" key="2">
    <source>
        <dbReference type="ARBA" id="ARBA00022801"/>
    </source>
</evidence>
<dbReference type="Pfam" id="PF00270">
    <property type="entry name" value="DEAD"/>
    <property type="match status" value="1"/>
</dbReference>
<evidence type="ECO:0000259" key="5">
    <source>
        <dbReference type="PROSITE" id="PS51192"/>
    </source>
</evidence>
<dbReference type="InterPro" id="IPR014001">
    <property type="entry name" value="Helicase_ATP-bd"/>
</dbReference>
<feature type="domain" description="Helicase ATP-binding" evidence="5">
    <location>
        <begin position="74"/>
        <end position="226"/>
    </location>
</feature>
<dbReference type="InterPro" id="IPR027417">
    <property type="entry name" value="P-loop_NTPase"/>
</dbReference>
<dbReference type="InterPro" id="IPR001650">
    <property type="entry name" value="Helicase_C-like"/>
</dbReference>
<dbReference type="RefSeq" id="WP_303887104.1">
    <property type="nucleotide sequence ID" value="NZ_JAGZCC010000030.1"/>
</dbReference>
<feature type="domain" description="Helicase C-terminal" evidence="6">
    <location>
        <begin position="263"/>
        <end position="461"/>
    </location>
</feature>
<dbReference type="EMBL" id="JAGZCC010000030">
    <property type="protein sequence ID" value="MBS5588392.1"/>
    <property type="molecule type" value="Genomic_DNA"/>
</dbReference>
<dbReference type="Gene3D" id="3.40.50.300">
    <property type="entry name" value="P-loop containing nucleotide triphosphate hydrolases"/>
    <property type="match status" value="2"/>
</dbReference>
<dbReference type="PANTHER" id="PTHR47961">
    <property type="entry name" value="DNA POLYMERASE THETA, PUTATIVE (AFU_ORTHOLOGUE AFUA_1G05260)-RELATED"/>
    <property type="match status" value="1"/>
</dbReference>
<reference evidence="7" key="1">
    <citation type="submission" date="2021-02" db="EMBL/GenBank/DDBJ databases">
        <title>Infant gut strain persistence is associated with maternal origin, phylogeny, and functional potential including surface adhesion and iron acquisition.</title>
        <authorList>
            <person name="Lou Y.C."/>
        </authorList>
    </citation>
    <scope>NUCLEOTIDE SEQUENCE</scope>
    <source>
        <strain evidence="7">L3_108_000G1_dasL3_108_000G1_metabat.metabat.11</strain>
    </source>
</reference>
<dbReference type="Pfam" id="PF00271">
    <property type="entry name" value="Helicase_C"/>
    <property type="match status" value="1"/>
</dbReference>
<dbReference type="InterPro" id="IPR050474">
    <property type="entry name" value="Hel308_SKI2-like"/>
</dbReference>
<dbReference type="SUPFAM" id="SSF52540">
    <property type="entry name" value="P-loop containing nucleoside triphosphate hydrolases"/>
    <property type="match status" value="1"/>
</dbReference>
<organism evidence="7 8">
    <name type="scientific">Thomasclavelia spiroformis</name>
    <dbReference type="NCBI Taxonomy" id="29348"/>
    <lineage>
        <taxon>Bacteria</taxon>
        <taxon>Bacillati</taxon>
        <taxon>Bacillota</taxon>
        <taxon>Erysipelotrichia</taxon>
        <taxon>Erysipelotrichales</taxon>
        <taxon>Coprobacillaceae</taxon>
        <taxon>Thomasclavelia</taxon>
    </lineage>
</organism>
<dbReference type="GO" id="GO:0016787">
    <property type="term" value="F:hydrolase activity"/>
    <property type="evidence" value="ECO:0007669"/>
    <property type="project" value="UniProtKB-KW"/>
</dbReference>
<dbReference type="AlphaFoldDB" id="A0A943EPT6"/>
<name>A0A943EPT6_9FIRM</name>
<evidence type="ECO:0000313" key="8">
    <source>
        <dbReference type="Proteomes" id="UP000751224"/>
    </source>
</evidence>
<dbReference type="GO" id="GO:0003676">
    <property type="term" value="F:nucleic acid binding"/>
    <property type="evidence" value="ECO:0007669"/>
    <property type="project" value="InterPro"/>
</dbReference>
<dbReference type="GO" id="GO:0005524">
    <property type="term" value="F:ATP binding"/>
    <property type="evidence" value="ECO:0007669"/>
    <property type="project" value="UniProtKB-KW"/>
</dbReference>
<gene>
    <name evidence="7" type="ORF">KHX14_06180</name>
</gene>
<accession>A0A943EPT6</accession>
<sequence>MESKTYIHGHNKKEIRTKALEEIYNHKELPSSILDTLNLDVYSKANSFYDRLNRAMNKSFVDNKIILSNEQVECIEMLSKGNLFISAPTSFGKTFIALEYISRHIETLNNIVFIVPTISLMNEIRKKCFHYFSDEYVCITSEAELDKNLDNSKKIMILVPERINTKKIREYLNDVSIDFAVYDEIYKLNVTMDIDKDNSRLIIMNQTYKYLIENAKKLLLLGPFIKDVSFERSNIKIKKYITNLNLVYNEIKNLDNDNYLNNNTKKQFVYFKSPKSITNYLKDYEKNLNILKDVDYDNEIVKWMIENVHKDWDYIDFLKKGIGIHHGNTPIFLRKYIEEEYSNGFIKTILCTSTLIEGINTPTNKLIVYDTPRSVFELNNLIGRVGRLNINSPTKGEIYFLTEETKEMYSPDEWIELNILYEQEELLSSNKEDEALYLEKKPDMDVNSSIDNVKRQLKDIFHIEYKEVLELGIEFNVLKKFLEKYNEVIDNKSDFKIINLIKFDIIPGKKQYLSGLKIKKYSFWEEESEEEYLEIDPVYLLLVSTSGIKGVIDRFEQKYPGANKADINLFIDTVFKADEFIKFQLSKIIPVFTLFDNYNLLDKEKNKTFIQCVHLIEAYGNIAEGYERILEDMGFPNEDILLIINEIQKYETEVGTERKIMKLIDSRIYDKLSPFGKRIIESYNNY</sequence>
<dbReference type="PROSITE" id="PS51194">
    <property type="entry name" value="HELICASE_CTER"/>
    <property type="match status" value="1"/>
</dbReference>
<comment type="caution">
    <text evidence="7">The sequence shown here is derived from an EMBL/GenBank/DDBJ whole genome shotgun (WGS) entry which is preliminary data.</text>
</comment>
<dbReference type="SMART" id="SM00490">
    <property type="entry name" value="HELICc"/>
    <property type="match status" value="1"/>
</dbReference>
<keyword evidence="3 7" id="KW-0347">Helicase</keyword>
<evidence type="ECO:0000256" key="1">
    <source>
        <dbReference type="ARBA" id="ARBA00022741"/>
    </source>
</evidence>
<dbReference type="PANTHER" id="PTHR47961:SF6">
    <property type="entry name" value="DNA-DIRECTED DNA POLYMERASE"/>
    <property type="match status" value="1"/>
</dbReference>
<evidence type="ECO:0000256" key="3">
    <source>
        <dbReference type="ARBA" id="ARBA00022806"/>
    </source>
</evidence>
<evidence type="ECO:0000256" key="4">
    <source>
        <dbReference type="ARBA" id="ARBA00022840"/>
    </source>
</evidence>
<dbReference type="GO" id="GO:0004386">
    <property type="term" value="F:helicase activity"/>
    <property type="evidence" value="ECO:0007669"/>
    <property type="project" value="UniProtKB-KW"/>
</dbReference>
<keyword evidence="4" id="KW-0067">ATP-binding</keyword>
<evidence type="ECO:0000259" key="6">
    <source>
        <dbReference type="PROSITE" id="PS51194"/>
    </source>
</evidence>
<evidence type="ECO:0000313" key="7">
    <source>
        <dbReference type="EMBL" id="MBS5588392.1"/>
    </source>
</evidence>
<dbReference type="PROSITE" id="PS51192">
    <property type="entry name" value="HELICASE_ATP_BIND_1"/>
    <property type="match status" value="1"/>
</dbReference>
<protein>
    <submittedName>
        <fullName evidence="7">DEAD/DEAH box helicase</fullName>
    </submittedName>
</protein>
<keyword evidence="1" id="KW-0547">Nucleotide-binding</keyword>
<dbReference type="Proteomes" id="UP000751224">
    <property type="component" value="Unassembled WGS sequence"/>
</dbReference>
<dbReference type="InterPro" id="IPR011545">
    <property type="entry name" value="DEAD/DEAH_box_helicase_dom"/>
</dbReference>
<dbReference type="SMART" id="SM00487">
    <property type="entry name" value="DEXDc"/>
    <property type="match status" value="1"/>
</dbReference>